<dbReference type="InterPro" id="IPR001650">
    <property type="entry name" value="Helicase_C-like"/>
</dbReference>
<dbReference type="GO" id="GO:0003724">
    <property type="term" value="F:RNA helicase activity"/>
    <property type="evidence" value="ECO:0007669"/>
    <property type="project" value="InterPro"/>
</dbReference>
<dbReference type="Pfam" id="PF00270">
    <property type="entry name" value="DEAD"/>
    <property type="match status" value="1"/>
</dbReference>
<evidence type="ECO:0000256" key="4">
    <source>
        <dbReference type="ARBA" id="ARBA00022840"/>
    </source>
</evidence>
<feature type="short sequence motif" description="Q motif" evidence="5">
    <location>
        <begin position="3"/>
        <end position="31"/>
    </location>
</feature>
<feature type="region of interest" description="Disordered" evidence="7">
    <location>
        <begin position="380"/>
        <end position="412"/>
    </location>
</feature>
<dbReference type="GO" id="GO:0005524">
    <property type="term" value="F:ATP binding"/>
    <property type="evidence" value="ECO:0007669"/>
    <property type="project" value="UniProtKB-KW"/>
</dbReference>
<dbReference type="GO" id="GO:0005829">
    <property type="term" value="C:cytosol"/>
    <property type="evidence" value="ECO:0007669"/>
    <property type="project" value="TreeGrafter"/>
</dbReference>
<feature type="compositionally biased region" description="Basic and acidic residues" evidence="7">
    <location>
        <begin position="391"/>
        <end position="412"/>
    </location>
</feature>
<evidence type="ECO:0000256" key="2">
    <source>
        <dbReference type="ARBA" id="ARBA00022801"/>
    </source>
</evidence>
<evidence type="ECO:0000256" key="1">
    <source>
        <dbReference type="ARBA" id="ARBA00022741"/>
    </source>
</evidence>
<dbReference type="InterPro" id="IPR011545">
    <property type="entry name" value="DEAD/DEAH_box_helicase_dom"/>
</dbReference>
<dbReference type="PANTHER" id="PTHR47963:SF7">
    <property type="entry name" value="ATP-DEPENDENT RNA HELICASE YFML-RELATED"/>
    <property type="match status" value="1"/>
</dbReference>
<evidence type="ECO:0000256" key="3">
    <source>
        <dbReference type="ARBA" id="ARBA00022806"/>
    </source>
</evidence>
<dbReference type="SMART" id="SM00487">
    <property type="entry name" value="DEXDc"/>
    <property type="match status" value="1"/>
</dbReference>
<name>A0A9D9H2U5_9FIRM</name>
<dbReference type="GO" id="GO:0033592">
    <property type="term" value="F:RNA strand annealing activity"/>
    <property type="evidence" value="ECO:0007669"/>
    <property type="project" value="TreeGrafter"/>
</dbReference>
<keyword evidence="4 6" id="KW-0067">ATP-binding</keyword>
<reference evidence="11" key="2">
    <citation type="journal article" date="2021" name="PeerJ">
        <title>Extensive microbial diversity within the chicken gut microbiome revealed by metagenomics and culture.</title>
        <authorList>
            <person name="Gilroy R."/>
            <person name="Ravi A."/>
            <person name="Getino M."/>
            <person name="Pursley I."/>
            <person name="Horton D.L."/>
            <person name="Alikhan N.F."/>
            <person name="Baker D."/>
            <person name="Gharbi K."/>
            <person name="Hall N."/>
            <person name="Watson M."/>
            <person name="Adriaenssens E.M."/>
            <person name="Foster-Nyarko E."/>
            <person name="Jarju S."/>
            <person name="Secka A."/>
            <person name="Antonio M."/>
            <person name="Oren A."/>
            <person name="Chaudhuri R.R."/>
            <person name="La Ragione R."/>
            <person name="Hildebrand F."/>
            <person name="Pallen M.J."/>
        </authorList>
    </citation>
    <scope>NUCLEOTIDE SEQUENCE</scope>
    <source>
        <strain evidence="11">F6-4510</strain>
    </source>
</reference>
<gene>
    <name evidence="11" type="ORF">IAC55_03680</name>
</gene>
<dbReference type="Proteomes" id="UP000823611">
    <property type="component" value="Unassembled WGS sequence"/>
</dbReference>
<dbReference type="InterPro" id="IPR027417">
    <property type="entry name" value="P-loop_NTPase"/>
</dbReference>
<dbReference type="AlphaFoldDB" id="A0A9D9H2U5"/>
<evidence type="ECO:0000259" key="9">
    <source>
        <dbReference type="PROSITE" id="PS51194"/>
    </source>
</evidence>
<dbReference type="PROSITE" id="PS51195">
    <property type="entry name" value="Q_MOTIF"/>
    <property type="match status" value="1"/>
</dbReference>
<dbReference type="CDD" id="cd18787">
    <property type="entry name" value="SF2_C_DEAD"/>
    <property type="match status" value="1"/>
</dbReference>
<dbReference type="GO" id="GO:0005840">
    <property type="term" value="C:ribosome"/>
    <property type="evidence" value="ECO:0007669"/>
    <property type="project" value="TreeGrafter"/>
</dbReference>
<dbReference type="InterPro" id="IPR014001">
    <property type="entry name" value="Helicase_ATP-bd"/>
</dbReference>
<dbReference type="SMART" id="SM00490">
    <property type="entry name" value="HELICc"/>
    <property type="match status" value="1"/>
</dbReference>
<evidence type="ECO:0000256" key="7">
    <source>
        <dbReference type="SAM" id="MobiDB-lite"/>
    </source>
</evidence>
<keyword evidence="3 6" id="KW-0347">Helicase</keyword>
<dbReference type="GO" id="GO:0016787">
    <property type="term" value="F:hydrolase activity"/>
    <property type="evidence" value="ECO:0007669"/>
    <property type="project" value="UniProtKB-KW"/>
</dbReference>
<reference evidence="11" key="1">
    <citation type="submission" date="2020-10" db="EMBL/GenBank/DDBJ databases">
        <authorList>
            <person name="Gilroy R."/>
        </authorList>
    </citation>
    <scope>NUCLEOTIDE SEQUENCE</scope>
    <source>
        <strain evidence="11">F6-4510</strain>
    </source>
</reference>
<protein>
    <submittedName>
        <fullName evidence="11">DEAD/DEAH box helicase</fullName>
    </submittedName>
</protein>
<proteinExistence type="inferred from homology"/>
<dbReference type="InterPro" id="IPR000629">
    <property type="entry name" value="RNA-helicase_DEAD-box_CS"/>
</dbReference>
<dbReference type="PANTHER" id="PTHR47963">
    <property type="entry name" value="DEAD-BOX ATP-DEPENDENT RNA HELICASE 47, MITOCHONDRIAL"/>
    <property type="match status" value="1"/>
</dbReference>
<dbReference type="PROSITE" id="PS51192">
    <property type="entry name" value="HELICASE_ATP_BIND_1"/>
    <property type="match status" value="1"/>
</dbReference>
<feature type="domain" description="Helicase ATP-binding" evidence="8">
    <location>
        <begin position="34"/>
        <end position="206"/>
    </location>
</feature>
<evidence type="ECO:0000313" key="11">
    <source>
        <dbReference type="EMBL" id="MBO8434406.1"/>
    </source>
</evidence>
<feature type="domain" description="Helicase C-terminal" evidence="9">
    <location>
        <begin position="217"/>
        <end position="377"/>
    </location>
</feature>
<dbReference type="Gene3D" id="3.40.50.300">
    <property type="entry name" value="P-loop containing nucleotide triphosphate hydrolases"/>
    <property type="match status" value="2"/>
</dbReference>
<evidence type="ECO:0000256" key="6">
    <source>
        <dbReference type="RuleBase" id="RU000492"/>
    </source>
</evidence>
<dbReference type="InterPro" id="IPR044742">
    <property type="entry name" value="DEAD/DEAH_RhlB"/>
</dbReference>
<organism evidence="11 12">
    <name type="scientific">Candidatus Fimicola merdigallinarum</name>
    <dbReference type="NCBI Taxonomy" id="2840819"/>
    <lineage>
        <taxon>Bacteria</taxon>
        <taxon>Bacillati</taxon>
        <taxon>Bacillota</taxon>
        <taxon>Clostridia</taxon>
        <taxon>Lachnospirales</taxon>
        <taxon>Lachnospiraceae</taxon>
        <taxon>Lachnospiraceae incertae sedis</taxon>
        <taxon>Candidatus Fimicola</taxon>
    </lineage>
</organism>
<dbReference type="Pfam" id="PF00271">
    <property type="entry name" value="Helicase_C"/>
    <property type="match status" value="1"/>
</dbReference>
<dbReference type="InterPro" id="IPR050547">
    <property type="entry name" value="DEAD_box_RNA_helicases"/>
</dbReference>
<comment type="similarity">
    <text evidence="6">Belongs to the DEAD box helicase family.</text>
</comment>
<feature type="domain" description="DEAD-box RNA helicase Q" evidence="10">
    <location>
        <begin position="3"/>
        <end position="31"/>
    </location>
</feature>
<keyword evidence="1 6" id="KW-0547">Nucleotide-binding</keyword>
<evidence type="ECO:0000259" key="8">
    <source>
        <dbReference type="PROSITE" id="PS51192"/>
    </source>
</evidence>
<dbReference type="SUPFAM" id="SSF52540">
    <property type="entry name" value="P-loop containing nucleoside triphosphate hydrolases"/>
    <property type="match status" value="1"/>
</dbReference>
<evidence type="ECO:0000313" key="12">
    <source>
        <dbReference type="Proteomes" id="UP000823611"/>
    </source>
</evidence>
<evidence type="ECO:0000259" key="10">
    <source>
        <dbReference type="PROSITE" id="PS51195"/>
    </source>
</evidence>
<dbReference type="PROSITE" id="PS00039">
    <property type="entry name" value="DEAD_ATP_HELICASE"/>
    <property type="match status" value="1"/>
</dbReference>
<accession>A0A9D9H2U5</accession>
<dbReference type="PROSITE" id="PS51194">
    <property type="entry name" value="HELICASE_CTER"/>
    <property type="match status" value="1"/>
</dbReference>
<keyword evidence="2 6" id="KW-0378">Hydrolase</keyword>
<dbReference type="GO" id="GO:0009409">
    <property type="term" value="P:response to cold"/>
    <property type="evidence" value="ECO:0007669"/>
    <property type="project" value="TreeGrafter"/>
</dbReference>
<sequence length="430" mass="48635">MENSFYNIGVNDEIAKGLEKQGITIPTEIQSIILKPFMEGKDIVAMSRTGSGKTLSYLIPLFMMVDTSLRSTQAIILTPTHELASQVYRQAELLSENSGMGVKSALIIGSANIQRQIDKLKEKPQIVIGSAGRIHDLIKRRKIQAHTVKTIVIDEADRMIDDLNISGVEAVIKTTLRDRQIVMLSASVTDKASKKAISLMKEPIFLNASGDEKVPENIEHIYITAEQREKIIVIRKLFHGENIKKGIVFINNNENIDVIVDKLNYHGINTVGIYGKANKHDRKNAIDDIREGRANLLVSSDLSARGIDIPDVTHVINIDIPEEPVYYLHRAGRTGRANEKGKCISIVTDYEKKWIRKYERELGIKFSHKEMSYGKLVDAKEREKRPKKGNKFFESDSKKGIKDKEKAKKDTGFFARKKEKELKKQKNIKK</sequence>
<dbReference type="EMBL" id="JADIMX010000070">
    <property type="protein sequence ID" value="MBO8434406.1"/>
    <property type="molecule type" value="Genomic_DNA"/>
</dbReference>
<comment type="caution">
    <text evidence="11">The sequence shown here is derived from an EMBL/GenBank/DDBJ whole genome shotgun (WGS) entry which is preliminary data.</text>
</comment>
<dbReference type="CDD" id="cd00268">
    <property type="entry name" value="DEADc"/>
    <property type="match status" value="1"/>
</dbReference>
<evidence type="ECO:0000256" key="5">
    <source>
        <dbReference type="PROSITE-ProRule" id="PRU00552"/>
    </source>
</evidence>
<dbReference type="InterPro" id="IPR014014">
    <property type="entry name" value="RNA_helicase_DEAD_Q_motif"/>
</dbReference>